<dbReference type="Gene3D" id="3.20.20.70">
    <property type="entry name" value="Aldolase class I"/>
    <property type="match status" value="1"/>
</dbReference>
<gene>
    <name evidence="8" type="ORF">GCM10010909_06240</name>
</gene>
<keyword evidence="9" id="KW-1185">Reference proteome</keyword>
<dbReference type="InterPro" id="IPR031337">
    <property type="entry name" value="KDPG/KHG_AS_1"/>
</dbReference>
<evidence type="ECO:0000313" key="9">
    <source>
        <dbReference type="Proteomes" id="UP001156641"/>
    </source>
</evidence>
<proteinExistence type="inferred from homology"/>
<dbReference type="SUPFAM" id="SSF51569">
    <property type="entry name" value="Aldolase"/>
    <property type="match status" value="1"/>
</dbReference>
<name>A0ABQ6A0I2_9PROT</name>
<comment type="similarity">
    <text evidence="3">Belongs to the KHG/KDPG aldolase family.</text>
</comment>
<keyword evidence="7" id="KW-0119">Carbohydrate metabolism</keyword>
<dbReference type="CDD" id="cd00452">
    <property type="entry name" value="KDPG_aldolase"/>
    <property type="match status" value="1"/>
</dbReference>
<evidence type="ECO:0000256" key="4">
    <source>
        <dbReference type="ARBA" id="ARBA00011233"/>
    </source>
</evidence>
<dbReference type="InterPro" id="IPR000887">
    <property type="entry name" value="Aldlse_KDPG_KHG"/>
</dbReference>
<evidence type="ECO:0000256" key="6">
    <source>
        <dbReference type="ARBA" id="ARBA00023239"/>
    </source>
</evidence>
<dbReference type="Pfam" id="PF01081">
    <property type="entry name" value="Aldolase"/>
    <property type="match status" value="1"/>
</dbReference>
<dbReference type="EC" id="4.1.2.14" evidence="5"/>
<comment type="pathway">
    <text evidence="2">Carbohydrate acid metabolism; 2-dehydro-3-deoxy-D-gluconate degradation; D-glyceraldehyde 3-phosphate and pyruvate from 2-dehydro-3-deoxy-D-gluconate: step 2/2.</text>
</comment>
<dbReference type="PANTHER" id="PTHR30246">
    <property type="entry name" value="2-KETO-3-DEOXY-6-PHOSPHOGLUCONATE ALDOLASE"/>
    <property type="match status" value="1"/>
</dbReference>
<dbReference type="NCBIfam" id="TIGR01182">
    <property type="entry name" value="eda"/>
    <property type="match status" value="1"/>
</dbReference>
<evidence type="ECO:0000256" key="5">
    <source>
        <dbReference type="ARBA" id="ARBA00013063"/>
    </source>
</evidence>
<evidence type="ECO:0000256" key="2">
    <source>
        <dbReference type="ARBA" id="ARBA00004736"/>
    </source>
</evidence>
<dbReference type="PANTHER" id="PTHR30246:SF1">
    <property type="entry name" value="2-DEHYDRO-3-DEOXY-6-PHOSPHOGALACTONATE ALDOLASE-RELATED"/>
    <property type="match status" value="1"/>
</dbReference>
<dbReference type="EMBL" id="BSOS01000007">
    <property type="protein sequence ID" value="GLR65946.1"/>
    <property type="molecule type" value="Genomic_DNA"/>
</dbReference>
<dbReference type="NCBIfam" id="NF004325">
    <property type="entry name" value="PRK05718.1"/>
    <property type="match status" value="1"/>
</dbReference>
<sequence>MNLETILRAAPVIPVVIIDHLSQAVPLARALVAGGLPVIEITLRTAVGLEAIRAIAAEVPDAIVGAGTVLSGAQFEKTVTAGAKFAVSPGATEALLDAVAGAQVKLLPGIATASEAMRLIERGYEFAKLFPAEASGGAAFLSSIASPLPQLKFCPTGGITPDSAPRYLKLPNVICIGGSWMVNRAMIAAGDWSGITAAAAQAAALNIHRRSAAHG</sequence>
<keyword evidence="6" id="KW-0456">Lyase</keyword>
<evidence type="ECO:0000256" key="3">
    <source>
        <dbReference type="ARBA" id="ARBA00006906"/>
    </source>
</evidence>
<dbReference type="RefSeq" id="WP_284256500.1">
    <property type="nucleotide sequence ID" value="NZ_BSOS01000007.1"/>
</dbReference>
<comment type="caution">
    <text evidence="8">The sequence shown here is derived from an EMBL/GenBank/DDBJ whole genome shotgun (WGS) entry which is preliminary data.</text>
</comment>
<comment type="catalytic activity">
    <reaction evidence="1">
        <text>2-dehydro-3-deoxy-6-phospho-D-gluconate = D-glyceraldehyde 3-phosphate + pyruvate</text>
        <dbReference type="Rhea" id="RHEA:17089"/>
        <dbReference type="ChEBI" id="CHEBI:15361"/>
        <dbReference type="ChEBI" id="CHEBI:57569"/>
        <dbReference type="ChEBI" id="CHEBI:59776"/>
        <dbReference type="EC" id="4.1.2.14"/>
    </reaction>
</comment>
<accession>A0ABQ6A0I2</accession>
<comment type="subunit">
    <text evidence="4">Homotrimer.</text>
</comment>
<dbReference type="PROSITE" id="PS00159">
    <property type="entry name" value="ALDOLASE_KDPG_KHG_1"/>
    <property type="match status" value="1"/>
</dbReference>
<dbReference type="Proteomes" id="UP001156641">
    <property type="component" value="Unassembled WGS sequence"/>
</dbReference>
<reference evidence="9" key="1">
    <citation type="journal article" date="2019" name="Int. J. Syst. Evol. Microbiol.">
        <title>The Global Catalogue of Microorganisms (GCM) 10K type strain sequencing project: providing services to taxonomists for standard genome sequencing and annotation.</title>
        <authorList>
            <consortium name="The Broad Institute Genomics Platform"/>
            <consortium name="The Broad Institute Genome Sequencing Center for Infectious Disease"/>
            <person name="Wu L."/>
            <person name="Ma J."/>
        </authorList>
    </citation>
    <scope>NUCLEOTIDE SEQUENCE [LARGE SCALE GENOMIC DNA]</scope>
    <source>
        <strain evidence="9">NBRC 112502</strain>
    </source>
</reference>
<organism evidence="8 9">
    <name type="scientific">Acidocella aquatica</name>
    <dbReference type="NCBI Taxonomy" id="1922313"/>
    <lineage>
        <taxon>Bacteria</taxon>
        <taxon>Pseudomonadati</taxon>
        <taxon>Pseudomonadota</taxon>
        <taxon>Alphaproteobacteria</taxon>
        <taxon>Acetobacterales</taxon>
        <taxon>Acidocellaceae</taxon>
        <taxon>Acidocella</taxon>
    </lineage>
</organism>
<protein>
    <recommendedName>
        <fullName evidence="5">2-dehydro-3-deoxy-phosphogluconate aldolase</fullName>
        <ecNumber evidence="5">4.1.2.14</ecNumber>
    </recommendedName>
</protein>
<evidence type="ECO:0000256" key="7">
    <source>
        <dbReference type="ARBA" id="ARBA00023277"/>
    </source>
</evidence>
<dbReference type="InterPro" id="IPR013785">
    <property type="entry name" value="Aldolase_TIM"/>
</dbReference>
<evidence type="ECO:0000313" key="8">
    <source>
        <dbReference type="EMBL" id="GLR65946.1"/>
    </source>
</evidence>
<evidence type="ECO:0000256" key="1">
    <source>
        <dbReference type="ARBA" id="ARBA00000654"/>
    </source>
</evidence>